<dbReference type="AlphaFoldDB" id="A0A391NV13"/>
<organism evidence="2 3">
    <name type="scientific">Kipferlia bialata</name>
    <dbReference type="NCBI Taxonomy" id="797122"/>
    <lineage>
        <taxon>Eukaryota</taxon>
        <taxon>Metamonada</taxon>
        <taxon>Carpediemonas-like organisms</taxon>
        <taxon>Kipferlia</taxon>
    </lineage>
</organism>
<accession>A0A391NV13</accession>
<keyword evidence="3" id="KW-1185">Reference proteome</keyword>
<comment type="caution">
    <text evidence="2">The sequence shown here is derived from an EMBL/GenBank/DDBJ whole genome shotgun (WGS) entry which is preliminary data.</text>
</comment>
<feature type="region of interest" description="Disordered" evidence="1">
    <location>
        <begin position="1"/>
        <end position="20"/>
    </location>
</feature>
<dbReference type="Proteomes" id="UP000265618">
    <property type="component" value="Unassembled WGS sequence"/>
</dbReference>
<feature type="non-terminal residue" evidence="2">
    <location>
        <position position="53"/>
    </location>
</feature>
<dbReference type="EMBL" id="BDIP01009391">
    <property type="protein sequence ID" value="GCA65005.1"/>
    <property type="molecule type" value="Genomic_DNA"/>
</dbReference>
<gene>
    <name evidence="2" type="ORF">KIPB_015993</name>
</gene>
<feature type="non-terminal residue" evidence="2">
    <location>
        <position position="1"/>
    </location>
</feature>
<evidence type="ECO:0000256" key="1">
    <source>
        <dbReference type="SAM" id="MobiDB-lite"/>
    </source>
</evidence>
<evidence type="ECO:0000313" key="2">
    <source>
        <dbReference type="EMBL" id="GCA65005.1"/>
    </source>
</evidence>
<evidence type="ECO:0000313" key="3">
    <source>
        <dbReference type="Proteomes" id="UP000265618"/>
    </source>
</evidence>
<reference evidence="2 3" key="1">
    <citation type="journal article" date="2018" name="PLoS ONE">
        <title>The draft genome of Kipferlia bialata reveals reductive genome evolution in fornicate parasites.</title>
        <authorList>
            <person name="Tanifuji G."/>
            <person name="Takabayashi S."/>
            <person name="Kume K."/>
            <person name="Takagi M."/>
            <person name="Nakayama T."/>
            <person name="Kamikawa R."/>
            <person name="Inagaki Y."/>
            <person name="Hashimoto T."/>
        </authorList>
    </citation>
    <scope>NUCLEOTIDE SEQUENCE [LARGE SCALE GENOMIC DNA]</scope>
    <source>
        <strain evidence="2">NY0173</strain>
    </source>
</reference>
<proteinExistence type="predicted"/>
<sequence length="53" mass="6071">EREREYGTSSSGAQAGYFGRVPKGRRGRVLCDAMLRRECYISTNPEEDRRACE</sequence>
<name>A0A391NV13_9EUKA</name>
<protein>
    <submittedName>
        <fullName evidence="2">Uncharacterized protein</fullName>
    </submittedName>
</protein>